<dbReference type="GO" id="GO:0005975">
    <property type="term" value="P:carbohydrate metabolic process"/>
    <property type="evidence" value="ECO:0007669"/>
    <property type="project" value="InterPro"/>
</dbReference>
<dbReference type="GO" id="GO:0006516">
    <property type="term" value="P:glycoprotein catabolic process"/>
    <property type="evidence" value="ECO:0007669"/>
    <property type="project" value="TreeGrafter"/>
</dbReference>
<proteinExistence type="predicted"/>
<sequence length="767" mass="84973">MITRRRFLESAAVAATLAHMESRSMMALSQKAVAKDDVLQWVDPRIGTGGHGHCYPGASMPFGAVQLSPDTYNDGWDWSSGYHITDDSIMGFSHTHLSGTGVGDLLDFLVMAGTGKAKLVPGDRKNPEEGYRSRFTHSTEVTTPGYYSVMLDTYKIKAELTATERVGVHRYTFPKSDEAYLIVDLHHAHLTKRGTTVVSSEVELAGDTLQGGHVTNGWGNGRHAYFSMQFSKKPKKVEIFSDDQPVSGKKAEGVNLKAVLYFDTKANETIVVKTGISAVDTAGAAKNIAAEVKGFDFDGTRMMAAAAWRRQLGKVRASFIDETHRTIFYTSLYHMSLGPVLFDDVDGRYRAMDNTVKTLPAGERNYTTFSLWDTFRGAHPAYTIIEPERVPQFVNTLIRMGEESPAGAPVWPLWGRETECMTGFHCSSVIAEAQKKGFTADYKRAYAMLQKGRADDVQGMTWHKEHGYIPADLEGESVSKHVEFCYDDWAMANIASRLGMTAERDERLKMSKGYLNNWDASVGFLRPKLSNGEWTTPFDPIEMRHWEKWWDYTESNAWQTTFTVQCDPGGMIKMIGGNAPFVTKLDALFNQPSTLPSYAPPDIAGMVGQYAHGNEPSHHIAYLYVYAGAPHKTQSRVRSLIDTMYKAEPDGMQGNEDVGQMSAWYFLSALGFYPVDPVSGIYVLGSPVTTGATLDMGRGRVLKIEVQRANAADCYVKEFRLNGTVQDKAWFRHSDIANGGTLTFVMSATPNESLGTDVKAIPPSQEI</sequence>
<organism evidence="3 4">
    <name type="scientific">Terriglobus roseus</name>
    <dbReference type="NCBI Taxonomy" id="392734"/>
    <lineage>
        <taxon>Bacteria</taxon>
        <taxon>Pseudomonadati</taxon>
        <taxon>Acidobacteriota</taxon>
        <taxon>Terriglobia</taxon>
        <taxon>Terriglobales</taxon>
        <taxon>Acidobacteriaceae</taxon>
        <taxon>Terriglobus</taxon>
    </lineage>
</organism>
<dbReference type="OrthoDB" id="9804511at2"/>
<dbReference type="GO" id="GO:0030246">
    <property type="term" value="F:carbohydrate binding"/>
    <property type="evidence" value="ECO:0007669"/>
    <property type="project" value="InterPro"/>
</dbReference>
<dbReference type="AlphaFoldDB" id="A0A1G7Q0R8"/>
<feature type="domain" description="Glycosyl hydrolase family 92 N-terminal" evidence="2">
    <location>
        <begin position="41"/>
        <end position="277"/>
    </location>
</feature>
<dbReference type="InterPro" id="IPR006311">
    <property type="entry name" value="TAT_signal"/>
</dbReference>
<dbReference type="Gene3D" id="3.30.2080.10">
    <property type="entry name" value="GH92 mannosidase domain"/>
    <property type="match status" value="1"/>
</dbReference>
<accession>A0A1G7Q0R8</accession>
<dbReference type="FunFam" id="3.30.2080.10:FF:000001">
    <property type="entry name" value="Alpha-1,2-mannosidase subfamily"/>
    <property type="match status" value="1"/>
</dbReference>
<reference evidence="3 4" key="1">
    <citation type="submission" date="2016-10" db="EMBL/GenBank/DDBJ databases">
        <authorList>
            <person name="de Groot N.N."/>
        </authorList>
    </citation>
    <scope>NUCLEOTIDE SEQUENCE [LARGE SCALE GENOMIC DNA]</scope>
    <source>
        <strain evidence="3 4">GAS232</strain>
    </source>
</reference>
<dbReference type="EMBL" id="LT629690">
    <property type="protein sequence ID" value="SDF92106.1"/>
    <property type="molecule type" value="Genomic_DNA"/>
</dbReference>
<dbReference type="PANTHER" id="PTHR12143">
    <property type="entry name" value="PEPTIDE N-GLYCANASE PNGASE -RELATED"/>
    <property type="match status" value="1"/>
</dbReference>
<dbReference type="PROSITE" id="PS51318">
    <property type="entry name" value="TAT"/>
    <property type="match status" value="1"/>
</dbReference>
<dbReference type="NCBIfam" id="TIGR01180">
    <property type="entry name" value="aman2_put"/>
    <property type="match status" value="1"/>
</dbReference>
<dbReference type="Gene3D" id="2.70.98.10">
    <property type="match status" value="1"/>
</dbReference>
<dbReference type="InterPro" id="IPR005887">
    <property type="entry name" value="GH92_a_mannosidase_put"/>
</dbReference>
<evidence type="ECO:0000259" key="2">
    <source>
        <dbReference type="Pfam" id="PF17678"/>
    </source>
</evidence>
<evidence type="ECO:0000313" key="4">
    <source>
        <dbReference type="Proteomes" id="UP000182427"/>
    </source>
</evidence>
<evidence type="ECO:0000259" key="1">
    <source>
        <dbReference type="Pfam" id="PF07971"/>
    </source>
</evidence>
<keyword evidence="4" id="KW-1185">Reference proteome</keyword>
<feature type="domain" description="Glycosyl hydrolase family 92" evidence="1">
    <location>
        <begin position="283"/>
        <end position="747"/>
    </location>
</feature>
<gene>
    <name evidence="3" type="ORF">SAMN05444167_3700</name>
</gene>
<dbReference type="InterPro" id="IPR008928">
    <property type="entry name" value="6-hairpin_glycosidase_sf"/>
</dbReference>
<dbReference type="InterPro" id="IPR014718">
    <property type="entry name" value="GH-type_carb-bd"/>
</dbReference>
<protein>
    <submittedName>
        <fullName evidence="3">Alpha-1,2-mannosidase, putative</fullName>
    </submittedName>
</protein>
<evidence type="ECO:0000313" key="3">
    <source>
        <dbReference type="EMBL" id="SDF92106.1"/>
    </source>
</evidence>
<dbReference type="InterPro" id="IPR050883">
    <property type="entry name" value="PNGase"/>
</dbReference>
<dbReference type="GO" id="GO:0000224">
    <property type="term" value="F:peptide-N4-(N-acetyl-beta-glucosaminyl)asparagine amidase activity"/>
    <property type="evidence" value="ECO:0007669"/>
    <property type="project" value="TreeGrafter"/>
</dbReference>
<dbReference type="Gene3D" id="1.20.1610.10">
    <property type="entry name" value="alpha-1,2-mannosidases domains"/>
    <property type="match status" value="1"/>
</dbReference>
<dbReference type="Pfam" id="PF17678">
    <property type="entry name" value="Glyco_hydro_92N"/>
    <property type="match status" value="1"/>
</dbReference>
<name>A0A1G7Q0R8_9BACT</name>
<dbReference type="PANTHER" id="PTHR12143:SF39">
    <property type="entry name" value="SECRETED PROTEIN"/>
    <property type="match status" value="1"/>
</dbReference>
<dbReference type="Pfam" id="PF07971">
    <property type="entry name" value="Glyco_hydro_92"/>
    <property type="match status" value="1"/>
</dbReference>
<dbReference type="InterPro" id="IPR041371">
    <property type="entry name" value="GH92_N"/>
</dbReference>
<dbReference type="GO" id="GO:0005829">
    <property type="term" value="C:cytosol"/>
    <property type="evidence" value="ECO:0007669"/>
    <property type="project" value="TreeGrafter"/>
</dbReference>
<dbReference type="InterPro" id="IPR012939">
    <property type="entry name" value="Glyco_hydro_92"/>
</dbReference>
<dbReference type="Proteomes" id="UP000182427">
    <property type="component" value="Chromosome I"/>
</dbReference>
<dbReference type="RefSeq" id="WP_083346452.1">
    <property type="nucleotide sequence ID" value="NZ_LT629690.1"/>
</dbReference>
<dbReference type="SUPFAM" id="SSF48208">
    <property type="entry name" value="Six-hairpin glycosidases"/>
    <property type="match status" value="1"/>
</dbReference>
<dbReference type="Gene3D" id="1.20.1050.60">
    <property type="entry name" value="alpha-1,2-mannosidase"/>
    <property type="match status" value="1"/>
</dbReference>